<feature type="domain" description="Exocyst complex component Sec10-like alpha-helical bundle" evidence="8">
    <location>
        <begin position="236"/>
        <end position="698"/>
    </location>
</feature>
<dbReference type="InterPro" id="IPR048627">
    <property type="entry name" value="Sec10_HB"/>
</dbReference>
<evidence type="ECO:0000256" key="6">
    <source>
        <dbReference type="ARBA" id="ARBA00031471"/>
    </source>
</evidence>
<evidence type="ECO:0000256" key="5">
    <source>
        <dbReference type="ARBA" id="ARBA00023054"/>
    </source>
</evidence>
<keyword evidence="4" id="KW-0268">Exocytosis</keyword>
<dbReference type="AlphaFoldDB" id="A0A7I8W6N4"/>
<feature type="domain" description="Exocyst complex component Sec10 N-terminal" evidence="9">
    <location>
        <begin position="42"/>
        <end position="143"/>
    </location>
</feature>
<comment type="caution">
    <text evidence="10">The sequence shown here is derived from an EMBL/GenBank/DDBJ whole genome shotgun (WGS) entry which is preliminary data.</text>
</comment>
<feature type="coiled-coil region" evidence="7">
    <location>
        <begin position="51"/>
        <end position="78"/>
    </location>
</feature>
<dbReference type="OrthoDB" id="125856at2759"/>
<dbReference type="Pfam" id="PF20667">
    <property type="entry name" value="Sec10_N"/>
    <property type="match status" value="1"/>
</dbReference>
<evidence type="ECO:0000313" key="10">
    <source>
        <dbReference type="EMBL" id="CAD5123845.1"/>
    </source>
</evidence>
<dbReference type="Pfam" id="PF07393">
    <property type="entry name" value="Sec10_HB"/>
    <property type="match status" value="2"/>
</dbReference>
<evidence type="ECO:0000259" key="9">
    <source>
        <dbReference type="Pfam" id="PF20667"/>
    </source>
</evidence>
<organism evidence="10 11">
    <name type="scientific">Dimorphilus gyrociliatus</name>
    <dbReference type="NCBI Taxonomy" id="2664684"/>
    <lineage>
        <taxon>Eukaryota</taxon>
        <taxon>Metazoa</taxon>
        <taxon>Spiralia</taxon>
        <taxon>Lophotrochozoa</taxon>
        <taxon>Annelida</taxon>
        <taxon>Polychaeta</taxon>
        <taxon>Polychaeta incertae sedis</taxon>
        <taxon>Dinophilidae</taxon>
        <taxon>Dimorphilus</taxon>
    </lineage>
</organism>
<dbReference type="EMBL" id="CAJFCJ010000019">
    <property type="protein sequence ID" value="CAD5123845.1"/>
    <property type="molecule type" value="Genomic_DNA"/>
</dbReference>
<name>A0A7I8W6N4_9ANNE</name>
<proteinExistence type="inferred from homology"/>
<dbReference type="Proteomes" id="UP000549394">
    <property type="component" value="Unassembled WGS sequence"/>
</dbReference>
<dbReference type="PANTHER" id="PTHR12100:SF0">
    <property type="entry name" value="EXOCYST COMPLEX COMPONENT 5"/>
    <property type="match status" value="1"/>
</dbReference>
<keyword evidence="3" id="KW-0813">Transport</keyword>
<keyword evidence="11" id="KW-1185">Reference proteome</keyword>
<dbReference type="InterPro" id="IPR009976">
    <property type="entry name" value="Sec10-like"/>
</dbReference>
<evidence type="ECO:0000256" key="2">
    <source>
        <dbReference type="ARBA" id="ARBA00017524"/>
    </source>
</evidence>
<dbReference type="InterPro" id="IPR048625">
    <property type="entry name" value="Sec10_N"/>
</dbReference>
<dbReference type="GO" id="GO:0006887">
    <property type="term" value="P:exocytosis"/>
    <property type="evidence" value="ECO:0007669"/>
    <property type="project" value="UniProtKB-KW"/>
</dbReference>
<evidence type="ECO:0000256" key="7">
    <source>
        <dbReference type="SAM" id="Coils"/>
    </source>
</evidence>
<protein>
    <recommendedName>
        <fullName evidence="2">Exocyst complex component 5</fullName>
    </recommendedName>
    <alternativeName>
        <fullName evidence="6">Exocyst complex component Sec10</fullName>
    </alternativeName>
</protein>
<dbReference type="GO" id="GO:0006893">
    <property type="term" value="P:Golgi to plasma membrane transport"/>
    <property type="evidence" value="ECO:0007669"/>
    <property type="project" value="TreeGrafter"/>
</dbReference>
<dbReference type="PANTHER" id="PTHR12100">
    <property type="entry name" value="SEC10"/>
    <property type="match status" value="1"/>
</dbReference>
<evidence type="ECO:0000256" key="1">
    <source>
        <dbReference type="ARBA" id="ARBA00006572"/>
    </source>
</evidence>
<evidence type="ECO:0000256" key="4">
    <source>
        <dbReference type="ARBA" id="ARBA00022483"/>
    </source>
</evidence>
<keyword evidence="5 7" id="KW-0175">Coiled coil</keyword>
<feature type="domain" description="Exocyst complex component Sec10-like alpha-helical bundle" evidence="8">
    <location>
        <begin position="161"/>
        <end position="226"/>
    </location>
</feature>
<dbReference type="GO" id="GO:0000145">
    <property type="term" value="C:exocyst"/>
    <property type="evidence" value="ECO:0007669"/>
    <property type="project" value="TreeGrafter"/>
</dbReference>
<reference evidence="10 11" key="1">
    <citation type="submission" date="2020-08" db="EMBL/GenBank/DDBJ databases">
        <authorList>
            <person name="Hejnol A."/>
        </authorList>
    </citation>
    <scope>NUCLEOTIDE SEQUENCE [LARGE SCALE GENOMIC DNA]</scope>
</reference>
<comment type="similarity">
    <text evidence="1">Belongs to the SEC10 family.</text>
</comment>
<gene>
    <name evidence="10" type="ORF">DGYR_LOCUS11477</name>
</gene>
<evidence type="ECO:0000259" key="8">
    <source>
        <dbReference type="Pfam" id="PF07393"/>
    </source>
</evidence>
<evidence type="ECO:0000256" key="3">
    <source>
        <dbReference type="ARBA" id="ARBA00022448"/>
    </source>
</evidence>
<evidence type="ECO:0000313" key="11">
    <source>
        <dbReference type="Proteomes" id="UP000549394"/>
    </source>
</evidence>
<accession>A0A7I8W6N4</accession>
<sequence>MSIQEVDQTEFNAHDFVERLAWKAVGGAAVDSEEKTKFNPMKLHSIFRKMIKDLNDKNKVVSREIESLEQDYKEEEKQHHNRILALQKANELSFDMLAKLDDKISFVATKVVHVGDQLESINTPRTRVVEAKNTMTHFRDFLIGLQSNFQITSDSLDWISKAQIIQKLSSVASELPNEKKFRDAKTRIDDKYEEMEKFLLARFRNNQVNGKIKEMSQVAEVLYNFKIPMGIGIYDQIPRLCERTKEQAIDVIFPNSDTVMTKFLAKLYEHKLHSYIHERLEYSKKEGTMAYLEELKVFYTNTIALNAKLSIYNPTNDPNLLVRLTNKIFSLSLRDYAEREIENLKEKCIHINRKFYEEKRHQKKVITSGGLSEFRRDIQEMIGTKANLDFGLKLENYGGETFLDDTVSASLIQETKSAITRCQTLTGSTYQVALHVSKLFNVLLEQLCVEHIAYAVDLGVQTVPLSEQKVQPQVYFFMIVSQTNAMFTLFEKFFTETVGPVVRNDLKAYEECDRRRKEIKSIIEKKLEGGIRKSLNAICGWIKNLLLEQKKTDFRADLGASVISTSICQKVITYLEKEISDINRCLDGENLYATLQELGIKFHSTVYDHILKFQYDNTGSMVLLCDVRSYSETSKKFNSSIVNQLFLTLYHLCNLLFCPVFHFKDMIEDNLELDYLDRNTIMSFIQLRMDYKSIKDDVNIQISSIRSS</sequence>